<dbReference type="Pfam" id="PF21303">
    <property type="entry name" value="TetR_C_39"/>
    <property type="match status" value="1"/>
</dbReference>
<proteinExistence type="predicted"/>
<dbReference type="STRING" id="318464.IO99_13180"/>
<dbReference type="InterPro" id="IPR049149">
    <property type="entry name" value="TetR/AcrR_C"/>
</dbReference>
<dbReference type="InterPro" id="IPR050624">
    <property type="entry name" value="HTH-type_Tx_Regulator"/>
</dbReference>
<accession>A0A084J9J2</accession>
<dbReference type="AlphaFoldDB" id="A0A084J9J2"/>
<dbReference type="Proteomes" id="UP000028542">
    <property type="component" value="Unassembled WGS sequence"/>
</dbReference>
<dbReference type="Pfam" id="PF00440">
    <property type="entry name" value="TetR_N"/>
    <property type="match status" value="1"/>
</dbReference>
<organism evidence="4 5">
    <name type="scientific">Clostridium sulfidigenes</name>
    <dbReference type="NCBI Taxonomy" id="318464"/>
    <lineage>
        <taxon>Bacteria</taxon>
        <taxon>Bacillati</taxon>
        <taxon>Bacillota</taxon>
        <taxon>Clostridia</taxon>
        <taxon>Eubacteriales</taxon>
        <taxon>Clostridiaceae</taxon>
        <taxon>Clostridium</taxon>
    </lineage>
</organism>
<dbReference type="InterPro" id="IPR009057">
    <property type="entry name" value="Homeodomain-like_sf"/>
</dbReference>
<gene>
    <name evidence="4" type="ORF">IO99_13180</name>
</gene>
<protein>
    <recommendedName>
        <fullName evidence="3">HTH tetR-type domain-containing protein</fullName>
    </recommendedName>
</protein>
<evidence type="ECO:0000256" key="1">
    <source>
        <dbReference type="ARBA" id="ARBA00023125"/>
    </source>
</evidence>
<reference evidence="4 5" key="1">
    <citation type="submission" date="2014-07" db="EMBL/GenBank/DDBJ databases">
        <title>Draft genome of Clostridium sulfidigenes 113A isolated from sediments associated with methane hydrate from Krishna Godavari basin.</title>
        <authorList>
            <person name="Honkalas V.S."/>
            <person name="Dabir A.P."/>
            <person name="Arora P."/>
            <person name="Dhakephalkar P.K."/>
        </authorList>
    </citation>
    <scope>NUCLEOTIDE SEQUENCE [LARGE SCALE GENOMIC DNA]</scope>
    <source>
        <strain evidence="4 5">113A</strain>
    </source>
</reference>
<evidence type="ECO:0000259" key="3">
    <source>
        <dbReference type="PROSITE" id="PS50977"/>
    </source>
</evidence>
<name>A0A084J9J2_9CLOT</name>
<dbReference type="EMBL" id="JPMD01000032">
    <property type="protein sequence ID" value="KEZ85626.1"/>
    <property type="molecule type" value="Genomic_DNA"/>
</dbReference>
<dbReference type="SUPFAM" id="SSF46689">
    <property type="entry name" value="Homeodomain-like"/>
    <property type="match status" value="1"/>
</dbReference>
<dbReference type="PROSITE" id="PS50977">
    <property type="entry name" value="HTH_TETR_2"/>
    <property type="match status" value="1"/>
</dbReference>
<dbReference type="RefSeq" id="WP_035133969.1">
    <property type="nucleotide sequence ID" value="NZ_JPMD01000032.1"/>
</dbReference>
<feature type="DNA-binding region" description="H-T-H motif" evidence="2">
    <location>
        <begin position="32"/>
        <end position="51"/>
    </location>
</feature>
<dbReference type="GO" id="GO:0003677">
    <property type="term" value="F:DNA binding"/>
    <property type="evidence" value="ECO:0007669"/>
    <property type="project" value="UniProtKB-UniRule"/>
</dbReference>
<dbReference type="PANTHER" id="PTHR43479">
    <property type="entry name" value="ACREF/ENVCD OPERON REPRESSOR-RELATED"/>
    <property type="match status" value="1"/>
</dbReference>
<keyword evidence="1 2" id="KW-0238">DNA-binding</keyword>
<dbReference type="Gene3D" id="1.10.357.10">
    <property type="entry name" value="Tetracycline Repressor, domain 2"/>
    <property type="match status" value="1"/>
</dbReference>
<feature type="domain" description="HTH tetR-type" evidence="3">
    <location>
        <begin position="8"/>
        <end position="69"/>
    </location>
</feature>
<evidence type="ECO:0000256" key="2">
    <source>
        <dbReference type="PROSITE-ProRule" id="PRU00335"/>
    </source>
</evidence>
<dbReference type="InterPro" id="IPR001647">
    <property type="entry name" value="HTH_TetR"/>
</dbReference>
<evidence type="ECO:0000313" key="5">
    <source>
        <dbReference type="Proteomes" id="UP000028542"/>
    </source>
</evidence>
<keyword evidence="5" id="KW-1185">Reference proteome</keyword>
<sequence>MARNKYPEETVNLILEEALKLFIEKGYEHTSIQDIINNLGGLSKGAIYHHFKSKEEIFQSVCEKIGNENTAYFNKLRDDKTMTGYEKLKMMIKAGYANPGSNAIIAMSNKIMSDPKFVMKQVIEIYELIVPCYIEPIIKEGISDGSIETAYPKELAEVIITLMNIWVNPVFAKSTPEEMHRKMEFFSVILNGIGIDILDTETILQYVEYSSRYNG</sequence>
<dbReference type="PANTHER" id="PTHR43479:SF11">
    <property type="entry name" value="ACREF_ENVCD OPERON REPRESSOR-RELATED"/>
    <property type="match status" value="1"/>
</dbReference>
<comment type="caution">
    <text evidence="4">The sequence shown here is derived from an EMBL/GenBank/DDBJ whole genome shotgun (WGS) entry which is preliminary data.</text>
</comment>
<evidence type="ECO:0000313" key="4">
    <source>
        <dbReference type="EMBL" id="KEZ85626.1"/>
    </source>
</evidence>
<dbReference type="eggNOG" id="COG1309">
    <property type="taxonomic scope" value="Bacteria"/>
</dbReference>